<dbReference type="PANTHER" id="PTHR46481:SF7">
    <property type="entry name" value="ZINC FINGER BED DOMAIN-CONTAINING PROTEIN RICESLEEPER 2-LIKE"/>
    <property type="match status" value="1"/>
</dbReference>
<dbReference type="Pfam" id="PF05699">
    <property type="entry name" value="Dimer_Tnp_hAT"/>
    <property type="match status" value="1"/>
</dbReference>
<dbReference type="EMBL" id="OX465078">
    <property type="protein sequence ID" value="CAI9272579.1"/>
    <property type="molecule type" value="Genomic_DNA"/>
</dbReference>
<dbReference type="Proteomes" id="UP001177003">
    <property type="component" value="Chromosome 2"/>
</dbReference>
<feature type="region of interest" description="Disordered" evidence="10">
    <location>
        <begin position="185"/>
        <end position="260"/>
    </location>
</feature>
<dbReference type="SUPFAM" id="SSF53098">
    <property type="entry name" value="Ribonuclease H-like"/>
    <property type="match status" value="1"/>
</dbReference>
<feature type="domain" description="BED-type" evidence="11">
    <location>
        <begin position="263"/>
        <end position="323"/>
    </location>
</feature>
<keyword evidence="13" id="KW-1185">Reference proteome</keyword>
<feature type="compositionally biased region" description="Basic and acidic residues" evidence="10">
    <location>
        <begin position="245"/>
        <end position="260"/>
    </location>
</feature>
<keyword evidence="7" id="KW-0804">Transcription</keyword>
<evidence type="ECO:0000256" key="5">
    <source>
        <dbReference type="ARBA" id="ARBA00023015"/>
    </source>
</evidence>
<evidence type="ECO:0000313" key="12">
    <source>
        <dbReference type="EMBL" id="CAI9272579.1"/>
    </source>
</evidence>
<evidence type="ECO:0000313" key="13">
    <source>
        <dbReference type="Proteomes" id="UP001177003"/>
    </source>
</evidence>
<evidence type="ECO:0000256" key="1">
    <source>
        <dbReference type="ARBA" id="ARBA00004123"/>
    </source>
</evidence>
<comment type="subcellular location">
    <subcellularLocation>
        <location evidence="1">Nucleus</location>
    </subcellularLocation>
</comment>
<feature type="compositionally biased region" description="Basic residues" evidence="10">
    <location>
        <begin position="198"/>
        <end position="217"/>
    </location>
</feature>
<dbReference type="InterPro" id="IPR003656">
    <property type="entry name" value="Znf_BED"/>
</dbReference>
<dbReference type="PROSITE" id="PS50808">
    <property type="entry name" value="ZF_BED"/>
    <property type="match status" value="1"/>
</dbReference>
<evidence type="ECO:0000256" key="10">
    <source>
        <dbReference type="SAM" id="MobiDB-lite"/>
    </source>
</evidence>
<feature type="region of interest" description="Disordered" evidence="10">
    <location>
        <begin position="141"/>
        <end position="170"/>
    </location>
</feature>
<name>A0AA35Y9T8_LACSI</name>
<keyword evidence="6" id="KW-0238">DNA-binding</keyword>
<dbReference type="AlphaFoldDB" id="A0AA35Y9T8"/>
<dbReference type="GO" id="GO:0005634">
    <property type="term" value="C:nucleus"/>
    <property type="evidence" value="ECO:0007669"/>
    <property type="project" value="UniProtKB-SubCell"/>
</dbReference>
<dbReference type="GO" id="GO:0003677">
    <property type="term" value="F:DNA binding"/>
    <property type="evidence" value="ECO:0007669"/>
    <property type="project" value="UniProtKB-KW"/>
</dbReference>
<evidence type="ECO:0000256" key="9">
    <source>
        <dbReference type="PROSITE-ProRule" id="PRU00027"/>
    </source>
</evidence>
<evidence type="ECO:0000256" key="3">
    <source>
        <dbReference type="ARBA" id="ARBA00022771"/>
    </source>
</evidence>
<accession>A0AA35Y9T8</accession>
<feature type="compositionally biased region" description="Acidic residues" evidence="10">
    <location>
        <begin position="159"/>
        <end position="170"/>
    </location>
</feature>
<evidence type="ECO:0000259" key="11">
    <source>
        <dbReference type="PROSITE" id="PS50808"/>
    </source>
</evidence>
<proteinExistence type="predicted"/>
<evidence type="ECO:0000256" key="2">
    <source>
        <dbReference type="ARBA" id="ARBA00022723"/>
    </source>
</evidence>
<keyword evidence="5" id="KW-0805">Transcription regulation</keyword>
<dbReference type="GO" id="GO:0046983">
    <property type="term" value="F:protein dimerization activity"/>
    <property type="evidence" value="ECO:0007669"/>
    <property type="project" value="InterPro"/>
</dbReference>
<dbReference type="InterPro" id="IPR008906">
    <property type="entry name" value="HATC_C_dom"/>
</dbReference>
<evidence type="ECO:0000256" key="4">
    <source>
        <dbReference type="ARBA" id="ARBA00022833"/>
    </source>
</evidence>
<keyword evidence="8" id="KW-0539">Nucleus</keyword>
<feature type="compositionally biased region" description="Basic residues" evidence="10">
    <location>
        <begin position="234"/>
        <end position="244"/>
    </location>
</feature>
<keyword evidence="3 9" id="KW-0863">Zinc-finger</keyword>
<dbReference type="PANTHER" id="PTHR46481">
    <property type="entry name" value="ZINC FINGER BED DOMAIN-CONTAINING PROTEIN 4"/>
    <property type="match status" value="1"/>
</dbReference>
<keyword evidence="4" id="KW-0862">Zinc</keyword>
<evidence type="ECO:0000256" key="7">
    <source>
        <dbReference type="ARBA" id="ARBA00023163"/>
    </source>
</evidence>
<evidence type="ECO:0000256" key="6">
    <source>
        <dbReference type="ARBA" id="ARBA00023125"/>
    </source>
</evidence>
<keyword evidence="2" id="KW-0479">Metal-binding</keyword>
<gene>
    <name evidence="12" type="ORF">LSALG_LOCUS12789</name>
</gene>
<dbReference type="InterPro" id="IPR052035">
    <property type="entry name" value="ZnF_BED_domain_contain"/>
</dbReference>
<sequence length="823" mass="95439">MSACHVIKTATQRQEQPPAALVVGIIDDYWELGRRHNNWRSEGRSRRPSYRLATAVVVNSDKKTRPPIVVAAEDEDGAPPAVVSVSPSLRRAAIVTDGVAAIVTALSHHHQSPWEVAVILCGHLDGLPNVPSSRYRNSNVHDANIEDGYPANWIGKDFDDQDYGEDSEEDYIEETPAWNVILSDESNQEDEPQEQQPSKKRKFATPQKRRQPKKPTQTKKPPPPQKRTQEKYPTKPKPKNKKKTQKELRDRINPTRRGEGRDNCTAPVWKYFEIEWIKEDDGIERKWAECNYCLYLLAADPNWNGTTSINKHFNGCKLNPDNIPKEVDDKQQKLSFTKAPNGEGHVYTWKHDDTRIQLVLLGLFTIGELPFKFIENEAFIEFVNALNGRVKLPSRHKISRDVVSFYLMERQKLYKHLSNPKTAIHLTTDTWTSSYQKINYMVVTAHFITEEFVMHKRVVNFREVDTHKAEDMARELLICINEWGMKNVMTMTVDNAKTNDAAINIIVKELPDIYENGKHFHIRCMAHIINLVVKMGLKHEVYHVKNLQDAVKYIRASPQRIKTFKQAMKDAAVESQRFLCGETPTRWNSTFELLRSAYDVKDTFLEYSHQDPMFQKTVGRVPSHSDFEMIKKMMEFLEKFKKKTEKLSCSTKPIFHTYTREILDIEQHLRKHETNPDFMFMVPDMKDKYDKYWGDYDTITKNKDKKMSAGEIESKARAKVIDIECKLDKFFKTYLERSNMTSSSQQETPEEVVNFDDENKFFGSYMTSGSFPSTSSESQLQRYLNEDPIGFDKGYDILTWWKNNAVRFPIVARMARGIDLLLL</sequence>
<protein>
    <recommendedName>
        <fullName evidence="11">BED-type domain-containing protein</fullName>
    </recommendedName>
</protein>
<evidence type="ECO:0000256" key="8">
    <source>
        <dbReference type="ARBA" id="ARBA00023242"/>
    </source>
</evidence>
<organism evidence="12 13">
    <name type="scientific">Lactuca saligna</name>
    <name type="common">Willowleaf lettuce</name>
    <dbReference type="NCBI Taxonomy" id="75948"/>
    <lineage>
        <taxon>Eukaryota</taxon>
        <taxon>Viridiplantae</taxon>
        <taxon>Streptophyta</taxon>
        <taxon>Embryophyta</taxon>
        <taxon>Tracheophyta</taxon>
        <taxon>Spermatophyta</taxon>
        <taxon>Magnoliopsida</taxon>
        <taxon>eudicotyledons</taxon>
        <taxon>Gunneridae</taxon>
        <taxon>Pentapetalae</taxon>
        <taxon>asterids</taxon>
        <taxon>campanulids</taxon>
        <taxon>Asterales</taxon>
        <taxon>Asteraceae</taxon>
        <taxon>Cichorioideae</taxon>
        <taxon>Cichorieae</taxon>
        <taxon>Lactucinae</taxon>
        <taxon>Lactuca</taxon>
    </lineage>
</organism>
<dbReference type="GO" id="GO:0008270">
    <property type="term" value="F:zinc ion binding"/>
    <property type="evidence" value="ECO:0007669"/>
    <property type="project" value="UniProtKB-KW"/>
</dbReference>
<reference evidence="12" key="1">
    <citation type="submission" date="2023-04" db="EMBL/GenBank/DDBJ databases">
        <authorList>
            <person name="Vijverberg K."/>
            <person name="Xiong W."/>
            <person name="Schranz E."/>
        </authorList>
    </citation>
    <scope>NUCLEOTIDE SEQUENCE</scope>
</reference>
<dbReference type="InterPro" id="IPR012337">
    <property type="entry name" value="RNaseH-like_sf"/>
</dbReference>
<dbReference type="SMART" id="SM00614">
    <property type="entry name" value="ZnF_BED"/>
    <property type="match status" value="1"/>
</dbReference>